<evidence type="ECO:0000256" key="7">
    <source>
        <dbReference type="SAM" id="Phobius"/>
    </source>
</evidence>
<sequence length="206" mass="22940">MENKNLPKPEKDISDYFSPVNTAIIILNVLIFLYVDLTHSSLNSEWMLQCGAMYVPNILEKHEYYRIITSMFLHFGIWHLAGNMLVLWFIGGTLEPLIGKIKYFIVYLLSGILAGIISISYNVVTGDFPISAGASGAIFGVTGALLFVVLIHKGHIEGLTKKQMFLFVFLSLFSGVSDQGIDNMAHFGGFFIGLLLAALLYRKPKK</sequence>
<feature type="transmembrane region" description="Helical" evidence="7">
    <location>
        <begin position="130"/>
        <end position="151"/>
    </location>
</feature>
<keyword evidence="3 7" id="KW-0812">Transmembrane</keyword>
<comment type="similarity">
    <text evidence="2">Belongs to the peptidase S54 family.</text>
</comment>
<dbReference type="SUPFAM" id="SSF144091">
    <property type="entry name" value="Rhomboid-like"/>
    <property type="match status" value="1"/>
</dbReference>
<name>A0A6L5XWK8_9FIRM</name>
<feature type="transmembrane region" description="Helical" evidence="7">
    <location>
        <begin position="163"/>
        <end position="178"/>
    </location>
</feature>
<dbReference type="Pfam" id="PF01694">
    <property type="entry name" value="Rhomboid"/>
    <property type="match status" value="1"/>
</dbReference>
<keyword evidence="4" id="KW-0378">Hydrolase</keyword>
<evidence type="ECO:0000256" key="4">
    <source>
        <dbReference type="ARBA" id="ARBA00022801"/>
    </source>
</evidence>
<keyword evidence="5 7" id="KW-1133">Transmembrane helix</keyword>
<evidence type="ECO:0000256" key="1">
    <source>
        <dbReference type="ARBA" id="ARBA00004141"/>
    </source>
</evidence>
<proteinExistence type="inferred from homology"/>
<evidence type="ECO:0000256" key="3">
    <source>
        <dbReference type="ARBA" id="ARBA00022692"/>
    </source>
</evidence>
<gene>
    <name evidence="9" type="ORF">FYJ58_04970</name>
</gene>
<evidence type="ECO:0000256" key="5">
    <source>
        <dbReference type="ARBA" id="ARBA00022989"/>
    </source>
</evidence>
<feature type="domain" description="Peptidase S54 rhomboid" evidence="8">
    <location>
        <begin position="62"/>
        <end position="202"/>
    </location>
</feature>
<keyword evidence="6 7" id="KW-0472">Membrane</keyword>
<dbReference type="GO" id="GO:0004252">
    <property type="term" value="F:serine-type endopeptidase activity"/>
    <property type="evidence" value="ECO:0007669"/>
    <property type="project" value="InterPro"/>
</dbReference>
<dbReference type="GO" id="GO:0006508">
    <property type="term" value="P:proteolysis"/>
    <property type="evidence" value="ECO:0007669"/>
    <property type="project" value="UniProtKB-KW"/>
</dbReference>
<keyword evidence="10" id="KW-1185">Reference proteome</keyword>
<comment type="caution">
    <text evidence="9">The sequence shown here is derived from an EMBL/GenBank/DDBJ whole genome shotgun (WGS) entry which is preliminary data.</text>
</comment>
<dbReference type="EMBL" id="VUMT01000005">
    <property type="protein sequence ID" value="MSS63230.1"/>
    <property type="molecule type" value="Genomic_DNA"/>
</dbReference>
<feature type="transmembrane region" description="Helical" evidence="7">
    <location>
        <begin position="64"/>
        <end position="91"/>
    </location>
</feature>
<protein>
    <submittedName>
        <fullName evidence="9">Rhomboid family intramembrane serine protease</fullName>
    </submittedName>
</protein>
<dbReference type="InterPro" id="IPR035952">
    <property type="entry name" value="Rhomboid-like_sf"/>
</dbReference>
<keyword evidence="9" id="KW-0645">Protease</keyword>
<evidence type="ECO:0000313" key="10">
    <source>
        <dbReference type="Proteomes" id="UP000482209"/>
    </source>
</evidence>
<evidence type="ECO:0000256" key="6">
    <source>
        <dbReference type="ARBA" id="ARBA00023136"/>
    </source>
</evidence>
<dbReference type="InterPro" id="IPR022764">
    <property type="entry name" value="Peptidase_S54_rhomboid_dom"/>
</dbReference>
<dbReference type="InterPro" id="IPR050925">
    <property type="entry name" value="Rhomboid_protease_S54"/>
</dbReference>
<evidence type="ECO:0000313" key="9">
    <source>
        <dbReference type="EMBL" id="MSS63230.1"/>
    </source>
</evidence>
<dbReference type="PANTHER" id="PTHR43731:SF14">
    <property type="entry name" value="PRESENILIN-ASSOCIATED RHOMBOID-LIKE PROTEIN, MITOCHONDRIAL"/>
    <property type="match status" value="1"/>
</dbReference>
<evidence type="ECO:0000256" key="2">
    <source>
        <dbReference type="ARBA" id="ARBA00009045"/>
    </source>
</evidence>
<feature type="transmembrane region" description="Helical" evidence="7">
    <location>
        <begin position="184"/>
        <end position="201"/>
    </location>
</feature>
<feature type="transmembrane region" description="Helical" evidence="7">
    <location>
        <begin position="103"/>
        <end position="124"/>
    </location>
</feature>
<dbReference type="Gene3D" id="1.20.1540.10">
    <property type="entry name" value="Rhomboid-like"/>
    <property type="match status" value="1"/>
</dbReference>
<organism evidence="9 10">
    <name type="scientific">Velocimicrobium porci</name>
    <dbReference type="NCBI Taxonomy" id="2606634"/>
    <lineage>
        <taxon>Bacteria</taxon>
        <taxon>Bacillati</taxon>
        <taxon>Bacillota</taxon>
        <taxon>Clostridia</taxon>
        <taxon>Lachnospirales</taxon>
        <taxon>Lachnospiraceae</taxon>
        <taxon>Velocimicrobium</taxon>
    </lineage>
</organism>
<dbReference type="GO" id="GO:0016020">
    <property type="term" value="C:membrane"/>
    <property type="evidence" value="ECO:0007669"/>
    <property type="project" value="UniProtKB-SubCell"/>
</dbReference>
<accession>A0A6L5XWK8</accession>
<reference evidence="9 10" key="1">
    <citation type="submission" date="2019-08" db="EMBL/GenBank/DDBJ databases">
        <title>In-depth cultivation of the pig gut microbiome towards novel bacterial diversity and tailored functional studies.</title>
        <authorList>
            <person name="Wylensek D."/>
            <person name="Hitch T.C.A."/>
            <person name="Clavel T."/>
        </authorList>
    </citation>
    <scope>NUCLEOTIDE SEQUENCE [LARGE SCALE GENOMIC DNA]</scope>
    <source>
        <strain evidence="9 10">WCA-693-APC-MOT-I</strain>
    </source>
</reference>
<feature type="transmembrane region" description="Helical" evidence="7">
    <location>
        <begin position="16"/>
        <end position="35"/>
    </location>
</feature>
<evidence type="ECO:0000259" key="8">
    <source>
        <dbReference type="Pfam" id="PF01694"/>
    </source>
</evidence>
<comment type="subcellular location">
    <subcellularLocation>
        <location evidence="1">Membrane</location>
        <topology evidence="1">Multi-pass membrane protein</topology>
    </subcellularLocation>
</comment>
<dbReference type="Proteomes" id="UP000482209">
    <property type="component" value="Unassembled WGS sequence"/>
</dbReference>
<dbReference type="AlphaFoldDB" id="A0A6L5XWK8"/>
<dbReference type="PANTHER" id="PTHR43731">
    <property type="entry name" value="RHOMBOID PROTEASE"/>
    <property type="match status" value="1"/>
</dbReference>